<proteinExistence type="predicted"/>
<keyword evidence="1" id="KW-0560">Oxidoreductase</keyword>
<dbReference type="GO" id="GO:0004601">
    <property type="term" value="F:peroxidase activity"/>
    <property type="evidence" value="ECO:0007669"/>
    <property type="project" value="UniProtKB-KW"/>
</dbReference>
<name>A0A7W6FL34_9HYPH</name>
<evidence type="ECO:0000313" key="2">
    <source>
        <dbReference type="Proteomes" id="UP000545490"/>
    </source>
</evidence>
<comment type="caution">
    <text evidence="1">The sequence shown here is derived from an EMBL/GenBank/DDBJ whole genome shotgun (WGS) entry which is preliminary data.</text>
</comment>
<dbReference type="EMBL" id="JACIDG010000016">
    <property type="protein sequence ID" value="MBB3917973.1"/>
    <property type="molecule type" value="Genomic_DNA"/>
</dbReference>
<reference evidence="1 2" key="1">
    <citation type="submission" date="2020-08" db="EMBL/GenBank/DDBJ databases">
        <title>Genomic Encyclopedia of Type Strains, Phase IV (KMG-IV): sequencing the most valuable type-strain genomes for metagenomic binning, comparative biology and taxonomic classification.</title>
        <authorList>
            <person name="Goeker M."/>
        </authorList>
    </citation>
    <scope>NUCLEOTIDE SEQUENCE [LARGE SCALE GENOMIC DNA]</scope>
    <source>
        <strain evidence="1 2">DSM 19331</strain>
    </source>
</reference>
<accession>A0A7W6FL34</accession>
<organism evidence="1 2">
    <name type="scientific">Rhizobium fabae</name>
    <dbReference type="NCBI Taxonomy" id="573179"/>
    <lineage>
        <taxon>Bacteria</taxon>
        <taxon>Pseudomonadati</taxon>
        <taxon>Pseudomonadota</taxon>
        <taxon>Alphaproteobacteria</taxon>
        <taxon>Hyphomicrobiales</taxon>
        <taxon>Rhizobiaceae</taxon>
        <taxon>Rhizobium/Agrobacterium group</taxon>
        <taxon>Rhizobium</taxon>
    </lineage>
</organism>
<gene>
    <name evidence="1" type="ORF">GGQ65_005304</name>
</gene>
<dbReference type="Proteomes" id="UP000545490">
    <property type="component" value="Unassembled WGS sequence"/>
</dbReference>
<evidence type="ECO:0000313" key="1">
    <source>
        <dbReference type="EMBL" id="MBB3917973.1"/>
    </source>
</evidence>
<sequence>MLIGLSAMPTISPALPVLSEYCWGAACSDNGLDLKQRSLVNLGMLAARRPGSDAT</sequence>
<dbReference type="AlphaFoldDB" id="A0A7W6FL34"/>
<dbReference type="SUPFAM" id="SSF69118">
    <property type="entry name" value="AhpD-like"/>
    <property type="match status" value="1"/>
</dbReference>
<dbReference type="Gene3D" id="1.20.1290.10">
    <property type="entry name" value="AhpD-like"/>
    <property type="match status" value="1"/>
</dbReference>
<dbReference type="InterPro" id="IPR029032">
    <property type="entry name" value="AhpD-like"/>
</dbReference>
<keyword evidence="1" id="KW-0575">Peroxidase</keyword>
<protein>
    <submittedName>
        <fullName evidence="1">Alkylhydroperoxidase/carboxymuconolactone decarboxylase family protein YurZ</fullName>
    </submittedName>
</protein>